<sequence length="77" mass="8515">MSQEQDKPEAPAAGATEGPERQLYPEDQAKVDAFLKRGVNSVERKPFKPLYLLVMLIVVVGGLSLFSQWLAHQAGVY</sequence>
<dbReference type="InterPro" id="IPR021444">
    <property type="entry name" value="DUF3094"/>
</dbReference>
<evidence type="ECO:0008006" key="5">
    <source>
        <dbReference type="Google" id="ProtNLM"/>
    </source>
</evidence>
<reference evidence="3 4" key="2">
    <citation type="journal article" date="2009" name="PLoS ONE">
        <title>The photosynthetic apparatus and its regulation in the aerobic gammaproteobacterium Congregibacter litoralis gen. nov., sp. nov.</title>
        <authorList>
            <person name="Spring S."/>
            <person name="Lunsdorf H."/>
            <person name="Fuchs B.M."/>
            <person name="Tindall B.J."/>
        </authorList>
    </citation>
    <scope>NUCLEOTIDE SEQUENCE [LARGE SCALE GENOMIC DNA]</scope>
    <source>
        <strain evidence="3">KT71</strain>
    </source>
</reference>
<dbReference type="Pfam" id="PF11293">
    <property type="entry name" value="DUF3094"/>
    <property type="match status" value="1"/>
</dbReference>
<dbReference type="eggNOG" id="ENOG50317E4">
    <property type="taxonomic scope" value="Bacteria"/>
</dbReference>
<reference evidence="3 4" key="1">
    <citation type="journal article" date="2007" name="Proc. Natl. Acad. Sci. U.S.A.">
        <title>Characterization of a marine gammaproteobacterium capable of aerobic anoxygenic photosynthesis.</title>
        <authorList>
            <person name="Fuchs B.M."/>
            <person name="Spring S."/>
            <person name="Teeling H."/>
            <person name="Quast C."/>
            <person name="Wulf J."/>
            <person name="Schattenhofer M."/>
            <person name="Yan S."/>
            <person name="Ferriera S."/>
            <person name="Johnson J."/>
            <person name="Glockner F.O."/>
            <person name="Amann R."/>
        </authorList>
    </citation>
    <scope>NUCLEOTIDE SEQUENCE [LARGE SCALE GENOMIC DNA]</scope>
    <source>
        <strain evidence="3">KT71</strain>
    </source>
</reference>
<dbReference type="STRING" id="314285.KT71_03647"/>
<keyword evidence="2" id="KW-1133">Transmembrane helix</keyword>
<accession>A4A7P1</accession>
<dbReference type="EMBL" id="AAOA02000002">
    <property type="protein sequence ID" value="EAQ98310.1"/>
    <property type="molecule type" value="Genomic_DNA"/>
</dbReference>
<keyword evidence="2" id="KW-0472">Membrane</keyword>
<evidence type="ECO:0000256" key="1">
    <source>
        <dbReference type="SAM" id="MobiDB-lite"/>
    </source>
</evidence>
<evidence type="ECO:0000313" key="3">
    <source>
        <dbReference type="EMBL" id="EAQ98310.1"/>
    </source>
</evidence>
<keyword evidence="2" id="KW-0812">Transmembrane</keyword>
<gene>
    <name evidence="3" type="ORF">KT71_03647</name>
</gene>
<dbReference type="RefSeq" id="WP_008293140.1">
    <property type="nucleotide sequence ID" value="NZ_CM002299.1"/>
</dbReference>
<organism evidence="3 4">
    <name type="scientific">Congregibacter litoralis KT71</name>
    <dbReference type="NCBI Taxonomy" id="314285"/>
    <lineage>
        <taxon>Bacteria</taxon>
        <taxon>Pseudomonadati</taxon>
        <taxon>Pseudomonadota</taxon>
        <taxon>Gammaproteobacteria</taxon>
        <taxon>Cellvibrionales</taxon>
        <taxon>Halieaceae</taxon>
        <taxon>Congregibacter</taxon>
    </lineage>
</organism>
<dbReference type="AlphaFoldDB" id="A4A7P1"/>
<evidence type="ECO:0000256" key="2">
    <source>
        <dbReference type="SAM" id="Phobius"/>
    </source>
</evidence>
<keyword evidence="4" id="KW-1185">Reference proteome</keyword>
<feature type="transmembrane region" description="Helical" evidence="2">
    <location>
        <begin position="50"/>
        <end position="71"/>
    </location>
</feature>
<dbReference type="Proteomes" id="UP000019205">
    <property type="component" value="Chromosome"/>
</dbReference>
<feature type="region of interest" description="Disordered" evidence="1">
    <location>
        <begin position="1"/>
        <end position="26"/>
    </location>
</feature>
<evidence type="ECO:0000313" key="4">
    <source>
        <dbReference type="Proteomes" id="UP000019205"/>
    </source>
</evidence>
<dbReference type="HOGENOM" id="CLU_203190_0_0_6"/>
<name>A4A7P1_9GAMM</name>
<protein>
    <recommendedName>
        <fullName evidence="5">DUF3094 domain-containing protein</fullName>
    </recommendedName>
</protein>
<comment type="caution">
    <text evidence="3">The sequence shown here is derived from an EMBL/GenBank/DDBJ whole genome shotgun (WGS) entry which is preliminary data.</text>
</comment>
<proteinExistence type="predicted"/>